<evidence type="ECO:0000256" key="9">
    <source>
        <dbReference type="ARBA" id="ARBA00022776"/>
    </source>
</evidence>
<keyword evidence="7 17" id="KW-0812">Transmembrane</keyword>
<dbReference type="GO" id="GO:0030496">
    <property type="term" value="C:midbody"/>
    <property type="evidence" value="ECO:0007669"/>
    <property type="project" value="TreeGrafter"/>
</dbReference>
<keyword evidence="5" id="KW-0963">Cytoplasm</keyword>
<keyword evidence="9" id="KW-0498">Mitosis</keyword>
<evidence type="ECO:0000256" key="10">
    <source>
        <dbReference type="ARBA" id="ARBA00022989"/>
    </source>
</evidence>
<organism evidence="18 19">
    <name type="scientific">Diabrotica balteata</name>
    <name type="common">Banded cucumber beetle</name>
    <dbReference type="NCBI Taxonomy" id="107213"/>
    <lineage>
        <taxon>Eukaryota</taxon>
        <taxon>Metazoa</taxon>
        <taxon>Ecdysozoa</taxon>
        <taxon>Arthropoda</taxon>
        <taxon>Hexapoda</taxon>
        <taxon>Insecta</taxon>
        <taxon>Pterygota</taxon>
        <taxon>Neoptera</taxon>
        <taxon>Endopterygota</taxon>
        <taxon>Coleoptera</taxon>
        <taxon>Polyphaga</taxon>
        <taxon>Cucujiformia</taxon>
        <taxon>Chrysomeloidea</taxon>
        <taxon>Chrysomelidae</taxon>
        <taxon>Galerucinae</taxon>
        <taxon>Diabroticina</taxon>
        <taxon>Diabroticites</taxon>
        <taxon>Diabrotica</taxon>
    </lineage>
</organism>
<dbReference type="Pfam" id="PF05439">
    <property type="entry name" value="JTB"/>
    <property type="match status" value="1"/>
</dbReference>
<evidence type="ECO:0000256" key="5">
    <source>
        <dbReference type="ARBA" id="ARBA00022490"/>
    </source>
</evidence>
<gene>
    <name evidence="18" type="ORF">DIABBA_LOCUS3861</name>
</gene>
<evidence type="ECO:0000313" key="19">
    <source>
        <dbReference type="Proteomes" id="UP001153709"/>
    </source>
</evidence>
<dbReference type="Gene3D" id="3.30.720.220">
    <property type="match status" value="1"/>
</dbReference>
<dbReference type="PANTHER" id="PTHR13041">
    <property type="entry name" value="JTB PROTEIN-RELATED"/>
    <property type="match status" value="1"/>
</dbReference>
<dbReference type="GO" id="GO:0005739">
    <property type="term" value="C:mitochondrion"/>
    <property type="evidence" value="ECO:0007669"/>
    <property type="project" value="UniProtKB-SubCell"/>
</dbReference>
<evidence type="ECO:0000256" key="8">
    <source>
        <dbReference type="ARBA" id="ARBA00022729"/>
    </source>
</evidence>
<dbReference type="OrthoDB" id="5971907at2759"/>
<dbReference type="Proteomes" id="UP001153709">
    <property type="component" value="Chromosome 2"/>
</dbReference>
<proteinExistence type="inferred from homology"/>
<sequence>MPHVKQKMIESCPKKRMLLGITVLGILTILVLFIESHWTESTKRDKKSNFIVEQNSTCWENGHFEVIKECEPCTAFEIRSKTIGVCIHSHYKEVLKCANGETVTRSCDKAVYYDELSFWRFEGFMFAIGLISTVCVISRRRVLNKRILQRVQRQLANCV</sequence>
<keyword evidence="12 17" id="KW-0472">Membrane</keyword>
<accession>A0A9N9SVL2</accession>
<comment type="similarity">
    <text evidence="15">Belongs to the JTB family.</text>
</comment>
<comment type="subcellular location">
    <subcellularLocation>
        <location evidence="3">Cytoplasm</location>
        <location evidence="3">Cytoskeleton</location>
        <location evidence="3">Microtubule organizing center</location>
        <location evidence="3">Centrosome</location>
    </subcellularLocation>
    <subcellularLocation>
        <location evidence="2">Cytoplasm</location>
        <location evidence="2">Cytoskeleton</location>
        <location evidence="2">Spindle</location>
    </subcellularLocation>
    <subcellularLocation>
        <location evidence="4">Membrane</location>
        <topology evidence="4">Single-pass type I membrane protein</topology>
    </subcellularLocation>
    <subcellularLocation>
        <location evidence="1">Mitochondrion</location>
    </subcellularLocation>
</comment>
<dbReference type="FunFam" id="3.30.720.220:FF:000001">
    <property type="entry name" value="Jumping translocation breakpoint"/>
    <property type="match status" value="1"/>
</dbReference>
<keyword evidence="6" id="KW-0132">Cell division</keyword>
<dbReference type="EMBL" id="OU898277">
    <property type="protein sequence ID" value="CAG9830132.1"/>
    <property type="molecule type" value="Genomic_DNA"/>
</dbReference>
<dbReference type="InterPro" id="IPR008657">
    <property type="entry name" value="JTB"/>
</dbReference>
<feature type="transmembrane region" description="Helical" evidence="17">
    <location>
        <begin position="17"/>
        <end position="34"/>
    </location>
</feature>
<name>A0A9N9SVL2_DIABA</name>
<protein>
    <recommendedName>
        <fullName evidence="16">Protein JTB</fullName>
    </recommendedName>
</protein>
<evidence type="ECO:0000256" key="17">
    <source>
        <dbReference type="SAM" id="Phobius"/>
    </source>
</evidence>
<keyword evidence="10 17" id="KW-1133">Transmembrane helix</keyword>
<evidence type="ECO:0000256" key="6">
    <source>
        <dbReference type="ARBA" id="ARBA00022618"/>
    </source>
</evidence>
<keyword evidence="13" id="KW-0206">Cytoskeleton</keyword>
<keyword evidence="8" id="KW-0732">Signal</keyword>
<keyword evidence="11" id="KW-0496">Mitochondrion</keyword>
<evidence type="ECO:0000256" key="11">
    <source>
        <dbReference type="ARBA" id="ARBA00023128"/>
    </source>
</evidence>
<feature type="transmembrane region" description="Helical" evidence="17">
    <location>
        <begin position="118"/>
        <end position="137"/>
    </location>
</feature>
<evidence type="ECO:0000256" key="14">
    <source>
        <dbReference type="ARBA" id="ARBA00023306"/>
    </source>
</evidence>
<dbReference type="GO" id="GO:0000281">
    <property type="term" value="P:mitotic cytokinesis"/>
    <property type="evidence" value="ECO:0007669"/>
    <property type="project" value="TreeGrafter"/>
</dbReference>
<evidence type="ECO:0000256" key="12">
    <source>
        <dbReference type="ARBA" id="ARBA00023136"/>
    </source>
</evidence>
<dbReference type="GO" id="GO:0005813">
    <property type="term" value="C:centrosome"/>
    <property type="evidence" value="ECO:0007669"/>
    <property type="project" value="UniProtKB-SubCell"/>
</dbReference>
<dbReference type="GO" id="GO:0016020">
    <property type="term" value="C:membrane"/>
    <property type="evidence" value="ECO:0007669"/>
    <property type="project" value="UniProtKB-SubCell"/>
</dbReference>
<evidence type="ECO:0000256" key="4">
    <source>
        <dbReference type="ARBA" id="ARBA00004479"/>
    </source>
</evidence>
<evidence type="ECO:0000313" key="18">
    <source>
        <dbReference type="EMBL" id="CAG9830132.1"/>
    </source>
</evidence>
<evidence type="ECO:0000256" key="3">
    <source>
        <dbReference type="ARBA" id="ARBA00004300"/>
    </source>
</evidence>
<evidence type="ECO:0000256" key="7">
    <source>
        <dbReference type="ARBA" id="ARBA00022692"/>
    </source>
</evidence>
<evidence type="ECO:0000256" key="16">
    <source>
        <dbReference type="ARBA" id="ARBA00068227"/>
    </source>
</evidence>
<reference evidence="18" key="1">
    <citation type="submission" date="2022-01" db="EMBL/GenBank/DDBJ databases">
        <authorList>
            <person name="King R."/>
        </authorList>
    </citation>
    <scope>NUCLEOTIDE SEQUENCE</scope>
</reference>
<keyword evidence="19" id="KW-1185">Reference proteome</keyword>
<dbReference type="GO" id="GO:0005819">
    <property type="term" value="C:spindle"/>
    <property type="evidence" value="ECO:0007669"/>
    <property type="project" value="UniProtKB-SubCell"/>
</dbReference>
<keyword evidence="14" id="KW-0131">Cell cycle</keyword>
<evidence type="ECO:0000256" key="2">
    <source>
        <dbReference type="ARBA" id="ARBA00004186"/>
    </source>
</evidence>
<evidence type="ECO:0000256" key="15">
    <source>
        <dbReference type="ARBA" id="ARBA00060886"/>
    </source>
</evidence>
<dbReference type="PANTHER" id="PTHR13041:SF3">
    <property type="entry name" value="PROTEIN JTB"/>
    <property type="match status" value="1"/>
</dbReference>
<evidence type="ECO:0000256" key="1">
    <source>
        <dbReference type="ARBA" id="ARBA00004173"/>
    </source>
</evidence>
<evidence type="ECO:0000256" key="13">
    <source>
        <dbReference type="ARBA" id="ARBA00023212"/>
    </source>
</evidence>
<dbReference type="AlphaFoldDB" id="A0A9N9SVL2"/>